<dbReference type="PROSITE" id="PS51625">
    <property type="entry name" value="SAM_MT_TRMB"/>
    <property type="match status" value="1"/>
</dbReference>
<dbReference type="NCBIfam" id="TIGR00091">
    <property type="entry name" value="tRNA (guanosine(46)-N7)-methyltransferase TrmB"/>
    <property type="match status" value="1"/>
</dbReference>
<comment type="catalytic activity">
    <reaction evidence="1 9">
        <text>guanosine(46) in tRNA + S-adenosyl-L-methionine = N(7)-methylguanosine(46) in tRNA + S-adenosyl-L-homocysteine</text>
        <dbReference type="Rhea" id="RHEA:42708"/>
        <dbReference type="Rhea" id="RHEA-COMP:10188"/>
        <dbReference type="Rhea" id="RHEA-COMP:10189"/>
        <dbReference type="ChEBI" id="CHEBI:57856"/>
        <dbReference type="ChEBI" id="CHEBI:59789"/>
        <dbReference type="ChEBI" id="CHEBI:74269"/>
        <dbReference type="ChEBI" id="CHEBI:74480"/>
        <dbReference type="EC" id="2.1.1.33"/>
    </reaction>
</comment>
<dbReference type="Pfam" id="PF02390">
    <property type="entry name" value="Methyltransf_4"/>
    <property type="match status" value="1"/>
</dbReference>
<organism evidence="10 11">
    <name type="scientific">Ahniella affigens</name>
    <dbReference type="NCBI Taxonomy" id="2021234"/>
    <lineage>
        <taxon>Bacteria</taxon>
        <taxon>Pseudomonadati</taxon>
        <taxon>Pseudomonadota</taxon>
        <taxon>Gammaproteobacteria</taxon>
        <taxon>Lysobacterales</taxon>
        <taxon>Rhodanobacteraceae</taxon>
        <taxon>Ahniella</taxon>
    </lineage>
</organism>
<feature type="region of interest" description="Interaction with RNA" evidence="9">
    <location>
        <begin position="149"/>
        <end position="154"/>
    </location>
</feature>
<feature type="binding site" evidence="9">
    <location>
        <position position="120"/>
    </location>
    <ligand>
        <name>S-adenosyl-L-methionine</name>
        <dbReference type="ChEBI" id="CHEBI:59789"/>
    </ligand>
</feature>
<evidence type="ECO:0000256" key="8">
    <source>
        <dbReference type="ARBA" id="ARBA00060767"/>
    </source>
</evidence>
<proteinExistence type="inferred from homology"/>
<feature type="binding site" evidence="9">
    <location>
        <position position="68"/>
    </location>
    <ligand>
        <name>S-adenosyl-L-methionine</name>
        <dbReference type="ChEBI" id="CHEBI:59789"/>
    </ligand>
</feature>
<dbReference type="InterPro" id="IPR029063">
    <property type="entry name" value="SAM-dependent_MTases_sf"/>
</dbReference>
<reference evidence="10 11" key="2">
    <citation type="submission" date="2018-03" db="EMBL/GenBank/DDBJ databases">
        <authorList>
            <person name="Keele B.F."/>
        </authorList>
    </citation>
    <scope>NUCLEOTIDE SEQUENCE [LARGE SCALE GENOMIC DNA]</scope>
    <source>
        <strain evidence="10 11">D13</strain>
    </source>
</reference>
<comment type="pathway">
    <text evidence="7 9">tRNA modification; N(7)-methylguanine-tRNA biosynthesis.</text>
</comment>
<dbReference type="EC" id="2.1.1.33" evidence="9"/>
<evidence type="ECO:0000256" key="5">
    <source>
        <dbReference type="ARBA" id="ARBA00022691"/>
    </source>
</evidence>
<keyword evidence="4 9" id="KW-0808">Transferase</keyword>
<dbReference type="Proteomes" id="UP000241074">
    <property type="component" value="Chromosome"/>
</dbReference>
<feature type="binding site" evidence="9">
    <location>
        <position position="147"/>
    </location>
    <ligand>
        <name>substrate</name>
    </ligand>
</feature>
<keyword evidence="5 9" id="KW-0949">S-adenosyl-L-methionine</keyword>
<evidence type="ECO:0000256" key="2">
    <source>
        <dbReference type="ARBA" id="ARBA00003015"/>
    </source>
</evidence>
<evidence type="ECO:0000256" key="7">
    <source>
        <dbReference type="ARBA" id="ARBA00060552"/>
    </source>
</evidence>
<dbReference type="UniPathway" id="UPA00989"/>
<dbReference type="SUPFAM" id="SSF53335">
    <property type="entry name" value="S-adenosyl-L-methionine-dependent methyltransferases"/>
    <property type="match status" value="1"/>
</dbReference>
<dbReference type="OrthoDB" id="9802090at2"/>
<evidence type="ECO:0000256" key="6">
    <source>
        <dbReference type="ARBA" id="ARBA00022694"/>
    </source>
</evidence>
<feature type="binding site" evidence="9">
    <location>
        <position position="179"/>
    </location>
    <ligand>
        <name>substrate</name>
    </ligand>
</feature>
<dbReference type="InterPro" id="IPR003358">
    <property type="entry name" value="tRNA_(Gua-N-7)_MeTrfase_Trmb"/>
</dbReference>
<sequence length="237" mass="26970">MCPEDDNDHEASSPFRREIKSFVLRQGRTTEAQKRAFDLNWPRFGIEYHGQPRDLQALFPAQQPLILEIGFGNGQALIASAAADPARNHIGAEVHRPGVGRALNAAADLNLQNLRVYAHDAVEVLRHEIADGALNEVRLWFPDPWHKKRHNKRRIVQPPFVALIASKLAPGGLFHLATDWMPYAEHMLDVLEASPEFVNERGPRGIAERPSWRIETHFERRGLKLGHEVADLLYRRK</sequence>
<feature type="binding site" evidence="9">
    <location>
        <position position="93"/>
    </location>
    <ligand>
        <name>S-adenosyl-L-methionine</name>
        <dbReference type="ChEBI" id="CHEBI:59789"/>
    </ligand>
</feature>
<evidence type="ECO:0000256" key="9">
    <source>
        <dbReference type="HAMAP-Rule" id="MF_01057"/>
    </source>
</evidence>
<dbReference type="RefSeq" id="WP_106892594.1">
    <property type="nucleotide sequence ID" value="NZ_CP027860.1"/>
</dbReference>
<dbReference type="HAMAP" id="MF_01057">
    <property type="entry name" value="tRNA_methyltr_TrmB"/>
    <property type="match status" value="1"/>
</dbReference>
<dbReference type="PANTHER" id="PTHR23417:SF14">
    <property type="entry name" value="PENTACOTRIPEPTIDE-REPEAT REGION OF PRORP DOMAIN-CONTAINING PROTEIN"/>
    <property type="match status" value="1"/>
</dbReference>
<evidence type="ECO:0000256" key="3">
    <source>
        <dbReference type="ARBA" id="ARBA00022603"/>
    </source>
</evidence>
<dbReference type="PANTHER" id="PTHR23417">
    <property type="entry name" value="3-DEOXY-D-MANNO-OCTULOSONIC-ACID TRANSFERASE/TRNA GUANINE-N 7 - -METHYLTRANSFERASE"/>
    <property type="match status" value="1"/>
</dbReference>
<feature type="binding site" evidence="9">
    <location>
        <begin position="216"/>
        <end position="219"/>
    </location>
    <ligand>
        <name>substrate</name>
    </ligand>
</feature>
<evidence type="ECO:0000313" key="10">
    <source>
        <dbReference type="EMBL" id="AVP98674.1"/>
    </source>
</evidence>
<reference evidence="10 11" key="1">
    <citation type="submission" date="2018-03" db="EMBL/GenBank/DDBJ databases">
        <title>Ahniella affigens gen. nov., sp. nov., a gammaproteobacterium isolated from sandy soil near a stream.</title>
        <authorList>
            <person name="Ko Y."/>
            <person name="Kim J.-H."/>
        </authorList>
    </citation>
    <scope>NUCLEOTIDE SEQUENCE [LARGE SCALE GENOMIC DNA]</scope>
    <source>
        <strain evidence="10 11">D13</strain>
    </source>
</reference>
<dbReference type="EMBL" id="CP027860">
    <property type="protein sequence ID" value="AVP98674.1"/>
    <property type="molecule type" value="Genomic_DNA"/>
</dbReference>
<accession>A0A2P1PV66</accession>
<evidence type="ECO:0000256" key="4">
    <source>
        <dbReference type="ARBA" id="ARBA00022679"/>
    </source>
</evidence>
<dbReference type="AlphaFoldDB" id="A0A2P1PV66"/>
<dbReference type="Gene3D" id="3.40.50.150">
    <property type="entry name" value="Vaccinia Virus protein VP39"/>
    <property type="match status" value="1"/>
</dbReference>
<comment type="similarity">
    <text evidence="8 9">Belongs to the class I-like SAM-binding methyltransferase superfamily. TrmB family.</text>
</comment>
<dbReference type="GO" id="GO:0008176">
    <property type="term" value="F:tRNA (guanine(46)-N7)-methyltransferase activity"/>
    <property type="evidence" value="ECO:0007669"/>
    <property type="project" value="UniProtKB-UniRule"/>
</dbReference>
<keyword evidence="6 9" id="KW-0819">tRNA processing</keyword>
<evidence type="ECO:0000256" key="1">
    <source>
        <dbReference type="ARBA" id="ARBA00000142"/>
    </source>
</evidence>
<gene>
    <name evidence="9" type="primary">trmB</name>
    <name evidence="10" type="ORF">C7S18_16420</name>
</gene>
<comment type="function">
    <text evidence="2 9">Catalyzes the formation of N(7)-methylguanine at position 46 (m7G46) in tRNA.</text>
</comment>
<name>A0A2P1PV66_9GAMM</name>
<feature type="binding site" evidence="9">
    <location>
        <position position="143"/>
    </location>
    <ligand>
        <name>S-adenosyl-L-methionine</name>
        <dbReference type="ChEBI" id="CHEBI:59789"/>
    </ligand>
</feature>
<keyword evidence="11" id="KW-1185">Reference proteome</keyword>
<keyword evidence="3 9" id="KW-0489">Methyltransferase</keyword>
<dbReference type="GO" id="GO:0043527">
    <property type="term" value="C:tRNA methyltransferase complex"/>
    <property type="evidence" value="ECO:0007669"/>
    <property type="project" value="TreeGrafter"/>
</dbReference>
<dbReference type="FunFam" id="3.40.50.150:FF:000035">
    <property type="entry name" value="tRNA (guanine-N(7)-)-methyltransferase"/>
    <property type="match status" value="1"/>
</dbReference>
<protein>
    <recommendedName>
        <fullName evidence="9">tRNA (guanine-N(7)-)-methyltransferase</fullName>
        <ecNumber evidence="9">2.1.1.33</ecNumber>
    </recommendedName>
    <alternativeName>
        <fullName evidence="9">tRNA (guanine(46)-N(7))-methyltransferase</fullName>
    </alternativeName>
    <alternativeName>
        <fullName evidence="9">tRNA(m7G46)-methyltransferase</fullName>
    </alternativeName>
</protein>
<dbReference type="KEGG" id="xba:C7S18_16420"/>
<dbReference type="InterPro" id="IPR055361">
    <property type="entry name" value="tRNA_methyltr_TrmB_bact"/>
</dbReference>
<evidence type="ECO:0000313" key="11">
    <source>
        <dbReference type="Proteomes" id="UP000241074"/>
    </source>
</evidence>